<dbReference type="STRING" id="1121448.DGI_2486"/>
<dbReference type="InterPro" id="IPR059176">
    <property type="entry name" value="UDP-X_N"/>
</dbReference>
<evidence type="ECO:0000313" key="4">
    <source>
        <dbReference type="EMBL" id="AGW14225.1"/>
    </source>
</evidence>
<dbReference type="InterPro" id="IPR015797">
    <property type="entry name" value="NUDIX_hydrolase-like_dom_sf"/>
</dbReference>
<proteinExistence type="predicted"/>
<dbReference type="Pfam" id="PF00293">
    <property type="entry name" value="NUDIX"/>
    <property type="match status" value="1"/>
</dbReference>
<comment type="cofactor">
    <cofactor evidence="1">
        <name>Mg(2+)</name>
        <dbReference type="ChEBI" id="CHEBI:18420"/>
    </cofactor>
</comment>
<dbReference type="HOGENOM" id="CLU_082381_1_0_7"/>
<dbReference type="OrthoDB" id="8480561at2"/>
<dbReference type="PATRIC" id="fig|1121448.10.peg.2439"/>
<dbReference type="Gene3D" id="6.10.250.1120">
    <property type="match status" value="1"/>
</dbReference>
<dbReference type="SUPFAM" id="SSF55811">
    <property type="entry name" value="Nudix"/>
    <property type="match status" value="1"/>
</dbReference>
<organism evidence="4 5">
    <name type="scientific">Megalodesulfovibrio gigas (strain ATCC 19364 / DSM 1382 / NCIMB 9332 / VKM B-1759)</name>
    <name type="common">Desulfovibrio gigas</name>
    <dbReference type="NCBI Taxonomy" id="1121448"/>
    <lineage>
        <taxon>Bacteria</taxon>
        <taxon>Pseudomonadati</taxon>
        <taxon>Thermodesulfobacteriota</taxon>
        <taxon>Desulfovibrionia</taxon>
        <taxon>Desulfovibrionales</taxon>
        <taxon>Desulfovibrionaceae</taxon>
        <taxon>Megalodesulfovibrio</taxon>
    </lineage>
</organism>
<dbReference type="EMBL" id="CP006585">
    <property type="protein sequence ID" value="AGW14225.1"/>
    <property type="molecule type" value="Genomic_DNA"/>
</dbReference>
<dbReference type="CDD" id="cd04672">
    <property type="entry name" value="NUDIX_CDP-Chase_like"/>
    <property type="match status" value="1"/>
</dbReference>
<sequence>MSCDFIDKWLAWAREMQAMSQTGLAYSRSAYDTEKYARFMEIAAEITALAAALPAPQVLEGFRIQPGYATVKVDVRGAVVHEGRILLVRETQDGRWAMPGGWADVGELPSAMIKREILEESGYEAEPLRVIGVFDANRGGRPLEFFHAYKIVFLCELTGGAPRASAETSEVGFFAFNALPPLSEHRTNLLHLGEVQKHLHRPESPVYFD</sequence>
<evidence type="ECO:0000313" key="5">
    <source>
        <dbReference type="Proteomes" id="UP000016587"/>
    </source>
</evidence>
<accession>T2GCC5</accession>
<dbReference type="Proteomes" id="UP000016587">
    <property type="component" value="Chromosome"/>
</dbReference>
<feature type="domain" description="Nudix hydrolase" evidence="3">
    <location>
        <begin position="70"/>
        <end position="196"/>
    </location>
</feature>
<name>T2GCC5_MEGG1</name>
<keyword evidence="2 4" id="KW-0378">Hydrolase</keyword>
<dbReference type="Pfam" id="PF12535">
    <property type="entry name" value="Nudix_N"/>
    <property type="match status" value="1"/>
</dbReference>
<dbReference type="AlphaFoldDB" id="T2GCC5"/>
<dbReference type="InterPro" id="IPR000086">
    <property type="entry name" value="NUDIX_hydrolase_dom"/>
</dbReference>
<dbReference type="PANTHER" id="PTHR43046:SF16">
    <property type="entry name" value="ADP-RIBOSE PYROPHOSPHATASE YJHB-RELATED"/>
    <property type="match status" value="1"/>
</dbReference>
<dbReference type="eggNOG" id="COG1051">
    <property type="taxonomic scope" value="Bacteria"/>
</dbReference>
<dbReference type="KEGG" id="dgg:DGI_2486"/>
<evidence type="ECO:0000256" key="1">
    <source>
        <dbReference type="ARBA" id="ARBA00001946"/>
    </source>
</evidence>
<reference evidence="5" key="2">
    <citation type="submission" date="2013-07" db="EMBL/GenBank/DDBJ databases">
        <authorList>
            <person name="Morais-Silva F.O."/>
            <person name="Rezende A.M."/>
            <person name="Pimentel C."/>
            <person name="Resende D.M."/>
            <person name="Santos C.I."/>
            <person name="Clemente C."/>
            <person name="de Oliveira L.M."/>
            <person name="da Silva S.M."/>
            <person name="Costa D.A."/>
            <person name="Varela-Raposo A."/>
            <person name="Horacio E.C.A."/>
            <person name="Matos M."/>
            <person name="Flores O."/>
            <person name="Ruiz J.C."/>
            <person name="Rodrigues-Pousada C."/>
        </authorList>
    </citation>
    <scope>NUCLEOTIDE SEQUENCE [LARGE SCALE GENOMIC DNA]</scope>
    <source>
        <strain evidence="5">ATCC 19364 / DSM 1382 / NCIMB 9332 / VKM B-1759</strain>
    </source>
</reference>
<dbReference type="PANTHER" id="PTHR43046">
    <property type="entry name" value="GDP-MANNOSE MANNOSYL HYDROLASE"/>
    <property type="match status" value="1"/>
</dbReference>
<dbReference type="GO" id="GO:0016787">
    <property type="term" value="F:hydrolase activity"/>
    <property type="evidence" value="ECO:0007669"/>
    <property type="project" value="UniProtKB-KW"/>
</dbReference>
<dbReference type="Gene3D" id="3.90.79.10">
    <property type="entry name" value="Nucleoside Triphosphate Pyrophosphohydrolase"/>
    <property type="match status" value="1"/>
</dbReference>
<reference evidence="4 5" key="1">
    <citation type="journal article" date="2013" name="J. Bacteriol.">
        <title>Roles of HynAB and Ech, the only two hydrogenases found in the model sulfate reducer Desulfovibrio gigas.</title>
        <authorList>
            <person name="Morais-Silva F.O."/>
            <person name="Santos C.I."/>
            <person name="Rodrigues R."/>
            <person name="Pereira I.A."/>
            <person name="Rodrigues-Pousada C."/>
        </authorList>
    </citation>
    <scope>NUCLEOTIDE SEQUENCE [LARGE SCALE GENOMIC DNA]</scope>
    <source>
        <strain evidence="5">ATCC 19364 / DSM 1382 / NCIMB 9332 / VKM B-1759</strain>
    </source>
</reference>
<keyword evidence="5" id="KW-1185">Reference proteome</keyword>
<protein>
    <submittedName>
        <fullName evidence="4">Putative NUDIX hydrolase</fullName>
    </submittedName>
</protein>
<dbReference type="RefSeq" id="WP_021761217.1">
    <property type="nucleotide sequence ID" value="NC_022444.1"/>
</dbReference>
<dbReference type="PROSITE" id="PS51462">
    <property type="entry name" value="NUDIX"/>
    <property type="match status" value="1"/>
</dbReference>
<evidence type="ECO:0000259" key="3">
    <source>
        <dbReference type="PROSITE" id="PS51462"/>
    </source>
</evidence>
<evidence type="ECO:0000256" key="2">
    <source>
        <dbReference type="ARBA" id="ARBA00022801"/>
    </source>
</evidence>
<gene>
    <name evidence="4" type="ORF">DGI_2486</name>
</gene>